<keyword evidence="2" id="KW-0808">Transferase</keyword>
<dbReference type="InterPro" id="IPR016181">
    <property type="entry name" value="Acyl_CoA_acyltransferase"/>
</dbReference>
<keyword evidence="2" id="KW-0012">Acyltransferase</keyword>
<dbReference type="CDD" id="cd04301">
    <property type="entry name" value="NAT_SF"/>
    <property type="match status" value="1"/>
</dbReference>
<name>A0ABV5W907_9BACI</name>
<dbReference type="RefSeq" id="WP_379947337.1">
    <property type="nucleotide sequence ID" value="NZ_JBHMAF010000004.1"/>
</dbReference>
<dbReference type="SUPFAM" id="SSF55729">
    <property type="entry name" value="Acyl-CoA N-acyltransferases (Nat)"/>
    <property type="match status" value="1"/>
</dbReference>
<sequence>MIGKGVSVLRVTLEAVKHIKKLRNLYSLYLYDLSEFSYSLSLNADGLYEFEGFDKVIEREELQPYFIQYEGECVGFLLLAERPFTATGTDYCINDVFILRAFRGRGLASDAVYELLQQRSGYFCVPQLQANERALQFWRSFYARHGIFYREEHRLIDGEPCTVHTFKV</sequence>
<evidence type="ECO:0000313" key="2">
    <source>
        <dbReference type="EMBL" id="MFB9757065.1"/>
    </source>
</evidence>
<protein>
    <submittedName>
        <fullName evidence="2">GNAT family N-acetyltransferase</fullName>
        <ecNumber evidence="2">2.3.1.-</ecNumber>
    </submittedName>
</protein>
<dbReference type="EMBL" id="JBHMAF010000004">
    <property type="protein sequence ID" value="MFB9757065.1"/>
    <property type="molecule type" value="Genomic_DNA"/>
</dbReference>
<evidence type="ECO:0000313" key="3">
    <source>
        <dbReference type="Proteomes" id="UP001589609"/>
    </source>
</evidence>
<comment type="caution">
    <text evidence="2">The sequence shown here is derived from an EMBL/GenBank/DDBJ whole genome shotgun (WGS) entry which is preliminary data.</text>
</comment>
<gene>
    <name evidence="2" type="ORF">ACFFMS_00655</name>
</gene>
<accession>A0ABV5W907</accession>
<dbReference type="EC" id="2.3.1.-" evidence="2"/>
<dbReference type="GO" id="GO:0016746">
    <property type="term" value="F:acyltransferase activity"/>
    <property type="evidence" value="ECO:0007669"/>
    <property type="project" value="UniProtKB-KW"/>
</dbReference>
<keyword evidence="3" id="KW-1185">Reference proteome</keyword>
<feature type="domain" description="N-acetyltransferase" evidence="1">
    <location>
        <begin position="26"/>
        <end position="168"/>
    </location>
</feature>
<evidence type="ECO:0000259" key="1">
    <source>
        <dbReference type="PROSITE" id="PS51186"/>
    </source>
</evidence>
<dbReference type="Gene3D" id="3.40.630.30">
    <property type="match status" value="1"/>
</dbReference>
<dbReference type="Pfam" id="PF00583">
    <property type="entry name" value="Acetyltransf_1"/>
    <property type="match status" value="1"/>
</dbReference>
<reference evidence="2 3" key="1">
    <citation type="submission" date="2024-09" db="EMBL/GenBank/DDBJ databases">
        <authorList>
            <person name="Sun Q."/>
            <person name="Mori K."/>
        </authorList>
    </citation>
    <scope>NUCLEOTIDE SEQUENCE [LARGE SCALE GENOMIC DNA]</scope>
    <source>
        <strain evidence="2 3">JCM 11201</strain>
    </source>
</reference>
<dbReference type="Proteomes" id="UP001589609">
    <property type="component" value="Unassembled WGS sequence"/>
</dbReference>
<dbReference type="InterPro" id="IPR000182">
    <property type="entry name" value="GNAT_dom"/>
</dbReference>
<organism evidence="2 3">
    <name type="scientific">Ectobacillus funiculus</name>
    <dbReference type="NCBI Taxonomy" id="137993"/>
    <lineage>
        <taxon>Bacteria</taxon>
        <taxon>Bacillati</taxon>
        <taxon>Bacillota</taxon>
        <taxon>Bacilli</taxon>
        <taxon>Bacillales</taxon>
        <taxon>Bacillaceae</taxon>
        <taxon>Ectobacillus</taxon>
    </lineage>
</organism>
<proteinExistence type="predicted"/>
<dbReference type="PROSITE" id="PS51186">
    <property type="entry name" value="GNAT"/>
    <property type="match status" value="1"/>
</dbReference>